<protein>
    <submittedName>
        <fullName evidence="1">Uncharacterized protein</fullName>
    </submittedName>
</protein>
<sequence>MGDTPSVLDTVKTLAGITDNVQDNVITTLETMTRSQLAMLVDETTVPDKLEPIIQHVVLARYNRLGNEGYSSFSQEGESISYPNSDFDEYATTIARYMSERNRGKIIMW</sequence>
<evidence type="ECO:0000313" key="1">
    <source>
        <dbReference type="EMBL" id="GAO99837.1"/>
    </source>
</evidence>
<proteinExistence type="predicted"/>
<gene>
    <name evidence="1" type="ORF">FFIC_241120</name>
</gene>
<organism evidence="1 2">
    <name type="scientific">Fructobacillus ficulneus</name>
    <dbReference type="NCBI Taxonomy" id="157463"/>
    <lineage>
        <taxon>Bacteria</taxon>
        <taxon>Bacillati</taxon>
        <taxon>Bacillota</taxon>
        <taxon>Bacilli</taxon>
        <taxon>Lactobacillales</taxon>
        <taxon>Lactobacillaceae</taxon>
        <taxon>Fructobacillus</taxon>
    </lineage>
</organism>
<reference evidence="1 2" key="1">
    <citation type="journal article" date="2015" name="BMC Genomics">
        <title>Comparative genomics of Fructobacillus spp. and Leuconostoc spp. reveals niche-specific evolution of Fructobacillus spp.</title>
        <authorList>
            <person name="Endo A."/>
            <person name="Tanizawa Y."/>
            <person name="Tanaka N."/>
            <person name="Maeno S."/>
            <person name="Kumar H."/>
            <person name="Shiwa Y."/>
            <person name="Okada S."/>
            <person name="Yoshikawa H."/>
            <person name="Dicks L."/>
            <person name="Nakagawa J."/>
            <person name="Arita M."/>
        </authorList>
    </citation>
    <scope>NUCLEOTIDE SEQUENCE [LARGE SCALE GENOMIC DNA]</scope>
    <source>
        <strain evidence="1 2">JCM 12225</strain>
    </source>
</reference>
<dbReference type="EMBL" id="DF968001">
    <property type="protein sequence ID" value="GAO99837.1"/>
    <property type="molecule type" value="Genomic_DNA"/>
</dbReference>
<keyword evidence="2" id="KW-1185">Reference proteome</keyword>
<dbReference type="STRING" id="157463.GCA_001047075_00748"/>
<dbReference type="InterPro" id="IPR021146">
    <property type="entry name" value="Phage_gp6-like_head-tail"/>
</dbReference>
<accession>A0A0K8MH91</accession>
<name>A0A0K8MH91_9LACO</name>
<dbReference type="Proteomes" id="UP000253891">
    <property type="component" value="Unassembled WGS sequence"/>
</dbReference>
<dbReference type="AlphaFoldDB" id="A0A0K8MH91"/>
<evidence type="ECO:0000313" key="2">
    <source>
        <dbReference type="Proteomes" id="UP000253891"/>
    </source>
</evidence>
<dbReference type="RefSeq" id="WP_061993218.1">
    <property type="nucleotide sequence ID" value="NZ_DF968001.1"/>
</dbReference>
<dbReference type="OrthoDB" id="2151968at2"/>
<dbReference type="Pfam" id="PF05135">
    <property type="entry name" value="Phage_connect_1"/>
    <property type="match status" value="1"/>
</dbReference>